<keyword evidence="2" id="KW-1185">Reference proteome</keyword>
<name>A0A3M7SIL2_BRAPC</name>
<dbReference type="EMBL" id="REGN01001312">
    <property type="protein sequence ID" value="RNA35552.1"/>
    <property type="molecule type" value="Genomic_DNA"/>
</dbReference>
<dbReference type="Proteomes" id="UP000276133">
    <property type="component" value="Unassembled WGS sequence"/>
</dbReference>
<evidence type="ECO:0000313" key="2">
    <source>
        <dbReference type="Proteomes" id="UP000276133"/>
    </source>
</evidence>
<proteinExistence type="predicted"/>
<gene>
    <name evidence="1" type="ORF">BpHYR1_031618</name>
</gene>
<dbReference type="AlphaFoldDB" id="A0A3M7SIL2"/>
<accession>A0A3M7SIL2</accession>
<reference evidence="1 2" key="1">
    <citation type="journal article" date="2018" name="Sci. Rep.">
        <title>Genomic signatures of local adaptation to the degree of environmental predictability in rotifers.</title>
        <authorList>
            <person name="Franch-Gras L."/>
            <person name="Hahn C."/>
            <person name="Garcia-Roger E.M."/>
            <person name="Carmona M.J."/>
            <person name="Serra M."/>
            <person name="Gomez A."/>
        </authorList>
    </citation>
    <scope>NUCLEOTIDE SEQUENCE [LARGE SCALE GENOMIC DNA]</scope>
    <source>
        <strain evidence="1">HYR1</strain>
    </source>
</reference>
<sequence>MDKQTTKLFMTLENLKQLISAIICLHLMFFRSEVDSLNYFHLFFAQNLTAAFKCKVFSFLYSSL</sequence>
<evidence type="ECO:0000313" key="1">
    <source>
        <dbReference type="EMBL" id="RNA35552.1"/>
    </source>
</evidence>
<protein>
    <submittedName>
        <fullName evidence="1">Uncharacterized protein</fullName>
    </submittedName>
</protein>
<comment type="caution">
    <text evidence="1">The sequence shown here is derived from an EMBL/GenBank/DDBJ whole genome shotgun (WGS) entry which is preliminary data.</text>
</comment>
<organism evidence="1 2">
    <name type="scientific">Brachionus plicatilis</name>
    <name type="common">Marine rotifer</name>
    <name type="synonym">Brachionus muelleri</name>
    <dbReference type="NCBI Taxonomy" id="10195"/>
    <lineage>
        <taxon>Eukaryota</taxon>
        <taxon>Metazoa</taxon>
        <taxon>Spiralia</taxon>
        <taxon>Gnathifera</taxon>
        <taxon>Rotifera</taxon>
        <taxon>Eurotatoria</taxon>
        <taxon>Monogononta</taxon>
        <taxon>Pseudotrocha</taxon>
        <taxon>Ploima</taxon>
        <taxon>Brachionidae</taxon>
        <taxon>Brachionus</taxon>
    </lineage>
</organism>